<dbReference type="AlphaFoldDB" id="A0A1M6JRA0"/>
<dbReference type="FunFam" id="3.40.50.720:FF:000084">
    <property type="entry name" value="Short-chain dehydrogenase reductase"/>
    <property type="match status" value="1"/>
</dbReference>
<dbReference type="PRINTS" id="PR00080">
    <property type="entry name" value="SDRFAMILY"/>
</dbReference>
<sequence>MINLHSKKVVMVTGGTRGVGKAIAKRFAQEGCDLVLNFLRSRSQAEVTKKEIESQYGVNVHLVKCNVGDIENVRNLFLEIDETYGRLDVFINNAASGVLRPLMEIEESHWDWTLDINSKAYLFAAQEAAKRMSANNGGHIVAISSLGSTRVLPNYVAVGVSKAALEAITRYLAVELAPMGISVNAVSGGVIDTDALKHFPNREEMLASGAQNPAGAMVETTDIAEVVYFLCTPAAKMIRGQTIVVDGGMSLLV</sequence>
<dbReference type="Pfam" id="PF13561">
    <property type="entry name" value="adh_short_C2"/>
    <property type="match status" value="1"/>
</dbReference>
<dbReference type="NCBIfam" id="NF005975">
    <property type="entry name" value="PRK08063.1"/>
    <property type="match status" value="1"/>
</dbReference>
<keyword evidence="2" id="KW-0560">Oxidoreductase</keyword>
<comment type="similarity">
    <text evidence="1">Belongs to the short-chain dehydrogenases/reductases (SDR) family.</text>
</comment>
<accession>A0A1M6JRA0</accession>
<evidence type="ECO:0000313" key="5">
    <source>
        <dbReference type="Proteomes" id="UP000184016"/>
    </source>
</evidence>
<dbReference type="InterPro" id="IPR036291">
    <property type="entry name" value="NAD(P)-bd_dom_sf"/>
</dbReference>
<dbReference type="Gene3D" id="3.40.50.720">
    <property type="entry name" value="NAD(P)-binding Rossmann-like Domain"/>
    <property type="match status" value="1"/>
</dbReference>
<dbReference type="CDD" id="cd05359">
    <property type="entry name" value="ChcA_like_SDR_c"/>
    <property type="match status" value="1"/>
</dbReference>
<dbReference type="PANTHER" id="PTHR43639:SF1">
    <property type="entry name" value="SHORT-CHAIN DEHYDROGENASE_REDUCTASE FAMILY PROTEIN"/>
    <property type="match status" value="1"/>
</dbReference>
<dbReference type="Proteomes" id="UP000184016">
    <property type="component" value="Unassembled WGS sequence"/>
</dbReference>
<dbReference type="InterPro" id="IPR002347">
    <property type="entry name" value="SDR_fam"/>
</dbReference>
<reference evidence="5" key="1">
    <citation type="submission" date="2016-11" db="EMBL/GenBank/DDBJ databases">
        <authorList>
            <person name="Varghese N."/>
            <person name="Submissions S."/>
        </authorList>
    </citation>
    <scope>NUCLEOTIDE SEQUENCE [LARGE SCALE GENOMIC DNA]</scope>
    <source>
        <strain evidence="5">USBA-503</strain>
    </source>
</reference>
<organism evidence="4 5">
    <name type="scientific">Alicyclobacillus tolerans</name>
    <dbReference type="NCBI Taxonomy" id="90970"/>
    <lineage>
        <taxon>Bacteria</taxon>
        <taxon>Bacillati</taxon>
        <taxon>Bacillota</taxon>
        <taxon>Bacilli</taxon>
        <taxon>Bacillales</taxon>
        <taxon>Alicyclobacillaceae</taxon>
        <taxon>Alicyclobacillus</taxon>
    </lineage>
</organism>
<evidence type="ECO:0000256" key="1">
    <source>
        <dbReference type="ARBA" id="ARBA00006484"/>
    </source>
</evidence>
<dbReference type="SMART" id="SM00822">
    <property type="entry name" value="PKS_KR"/>
    <property type="match status" value="1"/>
</dbReference>
<keyword evidence="5" id="KW-1185">Reference proteome</keyword>
<evidence type="ECO:0000259" key="3">
    <source>
        <dbReference type="SMART" id="SM00822"/>
    </source>
</evidence>
<dbReference type="PANTHER" id="PTHR43639">
    <property type="entry name" value="OXIDOREDUCTASE, SHORT-CHAIN DEHYDROGENASE/REDUCTASE FAMILY (AFU_ORTHOLOGUE AFUA_5G02870)"/>
    <property type="match status" value="1"/>
</dbReference>
<dbReference type="EMBL" id="FRAF01000001">
    <property type="protein sequence ID" value="SHJ49182.1"/>
    <property type="molecule type" value="Genomic_DNA"/>
</dbReference>
<dbReference type="STRING" id="1830138.SAMN05443507_10128"/>
<protein>
    <submittedName>
        <fullName evidence="4">Enoyl-[acyl-carrier protein] reductase III</fullName>
    </submittedName>
</protein>
<dbReference type="InterPro" id="IPR057326">
    <property type="entry name" value="KR_dom"/>
</dbReference>
<dbReference type="SUPFAM" id="SSF51735">
    <property type="entry name" value="NAD(P)-binding Rossmann-fold domains"/>
    <property type="match status" value="1"/>
</dbReference>
<dbReference type="GO" id="GO:0008206">
    <property type="term" value="P:bile acid metabolic process"/>
    <property type="evidence" value="ECO:0007669"/>
    <property type="project" value="UniProtKB-ARBA"/>
</dbReference>
<evidence type="ECO:0000256" key="2">
    <source>
        <dbReference type="ARBA" id="ARBA00023002"/>
    </source>
</evidence>
<name>A0A1M6JRA0_9BACL</name>
<dbReference type="GO" id="GO:0016491">
    <property type="term" value="F:oxidoreductase activity"/>
    <property type="evidence" value="ECO:0007669"/>
    <property type="project" value="UniProtKB-KW"/>
</dbReference>
<evidence type="ECO:0000313" key="4">
    <source>
        <dbReference type="EMBL" id="SHJ49182.1"/>
    </source>
</evidence>
<proteinExistence type="inferred from homology"/>
<gene>
    <name evidence="4" type="ORF">SAMN05443507_10128</name>
</gene>
<feature type="domain" description="Ketoreductase" evidence="3">
    <location>
        <begin position="8"/>
        <end position="189"/>
    </location>
</feature>
<dbReference type="PRINTS" id="PR00081">
    <property type="entry name" value="GDHRDH"/>
</dbReference>